<feature type="compositionally biased region" description="Low complexity" evidence="1">
    <location>
        <begin position="141"/>
        <end position="152"/>
    </location>
</feature>
<feature type="compositionally biased region" description="Basic and acidic residues" evidence="1">
    <location>
        <begin position="337"/>
        <end position="346"/>
    </location>
</feature>
<protein>
    <submittedName>
        <fullName evidence="2">Uncharacterized protein</fullName>
    </submittedName>
</protein>
<feature type="compositionally biased region" description="Pro residues" evidence="1">
    <location>
        <begin position="226"/>
        <end position="235"/>
    </location>
</feature>
<feature type="region of interest" description="Disordered" evidence="1">
    <location>
        <begin position="314"/>
        <end position="428"/>
    </location>
</feature>
<reference evidence="2 3" key="1">
    <citation type="submission" date="2019-06" db="EMBL/GenBank/DDBJ databases">
        <authorList>
            <person name="Livingstone P."/>
            <person name="Whitworth D."/>
        </authorList>
    </citation>
    <scope>NUCLEOTIDE SEQUENCE [LARGE SCALE GENOMIC DNA]</scope>
    <source>
        <strain evidence="2 3">AM401</strain>
    </source>
</reference>
<feature type="region of interest" description="Disordered" evidence="1">
    <location>
        <begin position="141"/>
        <end position="238"/>
    </location>
</feature>
<comment type="caution">
    <text evidence="2">The sequence shown here is derived from an EMBL/GenBank/DDBJ whole genome shotgun (WGS) entry which is preliminary data.</text>
</comment>
<evidence type="ECO:0000313" key="3">
    <source>
        <dbReference type="Proteomes" id="UP000315369"/>
    </source>
</evidence>
<proteinExistence type="predicted"/>
<organism evidence="2 3">
    <name type="scientific">Myxococcus llanfairpwllgwyngyllgogerychwyrndrobwllllantysiliogogogochensis</name>
    <dbReference type="NCBI Taxonomy" id="2590453"/>
    <lineage>
        <taxon>Bacteria</taxon>
        <taxon>Pseudomonadati</taxon>
        <taxon>Myxococcota</taxon>
        <taxon>Myxococcia</taxon>
        <taxon>Myxococcales</taxon>
        <taxon>Cystobacterineae</taxon>
        <taxon>Myxococcaceae</taxon>
        <taxon>Myxococcus</taxon>
    </lineage>
</organism>
<dbReference type="RefSeq" id="WP_141645053.1">
    <property type="nucleotide sequence ID" value="NZ_VIFM01000107.1"/>
</dbReference>
<keyword evidence="3" id="KW-1185">Reference proteome</keyword>
<gene>
    <name evidence="2" type="ORF">FJV41_24960</name>
</gene>
<dbReference type="EMBL" id="VIFM01000107">
    <property type="protein sequence ID" value="TQF13252.1"/>
    <property type="molecule type" value="Genomic_DNA"/>
</dbReference>
<sequence length="447" mass="47346">MAEPTRRPVPGAWLRAVARKMKAWAESVLSEEESDFAAALAQARVSLDAPRADVSPDGAEVARVPAAPVTVTAPAVGLGAPEHWLRDIQARRTGGPPADWVARVRKVAPHLVEGLPEAEAPLPVSDAHLSFRARMLLSASSSAAPASTNAPSSAPPPRRDAARPSAGPERVSQRPATQAPSERGPSASARGEGGSETSGRQGPVGVPREAPRHASKVSPLSMPNPFAAPSPPTPVPMDAGRLLAEVAITPTPSLMHGGPAFANPVMVASTPASPSEVCVPPLREEDRERNLCASGYPQGISASQALGLQGVPVKAAPPVPRRATPRFTGEPWGPRRRQAELQEEARPAVQRDVSLERTPLFAPRTWTEAEEDGRRGASAREQEEASTARFATPVREEPPGAPEESATTDPASWPELPSALAPESPDVAQELRLWTRLRRLEREQRGE</sequence>
<feature type="compositionally biased region" description="Basic and acidic residues" evidence="1">
    <location>
        <begin position="372"/>
        <end position="383"/>
    </location>
</feature>
<accession>A0A540WW55</accession>
<dbReference type="Proteomes" id="UP000315369">
    <property type="component" value="Unassembled WGS sequence"/>
</dbReference>
<evidence type="ECO:0000313" key="2">
    <source>
        <dbReference type="EMBL" id="TQF13252.1"/>
    </source>
</evidence>
<name>A0A540WW55_9BACT</name>
<dbReference type="AlphaFoldDB" id="A0A540WW55"/>
<evidence type="ECO:0000256" key="1">
    <source>
        <dbReference type="SAM" id="MobiDB-lite"/>
    </source>
</evidence>
<dbReference type="OrthoDB" id="5383327at2"/>